<dbReference type="EMBL" id="CP060635">
    <property type="protein sequence ID" value="QNM10062.1"/>
    <property type="molecule type" value="Genomic_DNA"/>
</dbReference>
<feature type="chain" id="PRO_5039086750" description="Lipoprotein" evidence="2">
    <location>
        <begin position="23"/>
        <end position="289"/>
    </location>
</feature>
<evidence type="ECO:0000256" key="2">
    <source>
        <dbReference type="SAM" id="SignalP"/>
    </source>
</evidence>
<dbReference type="AlphaFoldDB" id="A0A7G9GGY0"/>
<evidence type="ECO:0000256" key="1">
    <source>
        <dbReference type="SAM" id="MobiDB-lite"/>
    </source>
</evidence>
<dbReference type="PROSITE" id="PS51257">
    <property type="entry name" value="PROKAR_LIPOPROTEIN"/>
    <property type="match status" value="1"/>
</dbReference>
<feature type="signal peptide" evidence="2">
    <location>
        <begin position="1"/>
        <end position="22"/>
    </location>
</feature>
<gene>
    <name evidence="3" type="ORF">H9Q79_07260</name>
</gene>
<dbReference type="KEGG" id="whj:H9Q79_07260"/>
<feature type="compositionally biased region" description="Basic and acidic residues" evidence="1">
    <location>
        <begin position="53"/>
        <end position="84"/>
    </location>
</feature>
<protein>
    <recommendedName>
        <fullName evidence="5">Lipoprotein</fullName>
    </recommendedName>
</protein>
<dbReference type="Proteomes" id="UP000515860">
    <property type="component" value="Chromosome"/>
</dbReference>
<evidence type="ECO:0000313" key="4">
    <source>
        <dbReference type="Proteomes" id="UP000515860"/>
    </source>
</evidence>
<sequence length="289" mass="32446">MKKRITAILLTSVLVLSMSSCGNSESQQQVEELTAQLDQLQEDYDALKEELKAAQKTAEEHTVENKDAPIEQITKEETDEKSETADEPSYEITYQNAIFHTDEYGYITTRSIAEVKNTGEADLYLPYGSYDLKTQDGSIVHSSKFFRPAPQIIAPGKTGYYFENVYMDEGTPTEGISITPYITPETSKLKNYRLEISNTAIFDKEYGGIDVHGEVTNTSDVAHEYLDIMIVFFDSEGHSIGQAYDLISETLQPGETRGFDISASDLPTTITTADIAKYQVYAFPEQYQY</sequence>
<evidence type="ECO:0008006" key="5">
    <source>
        <dbReference type="Google" id="ProtNLM"/>
    </source>
</evidence>
<feature type="region of interest" description="Disordered" evidence="1">
    <location>
        <begin position="53"/>
        <end position="88"/>
    </location>
</feature>
<dbReference type="RefSeq" id="WP_249329538.1">
    <property type="nucleotide sequence ID" value="NZ_CP060635.1"/>
</dbReference>
<reference evidence="3 4" key="1">
    <citation type="submission" date="2020-08" db="EMBL/GenBank/DDBJ databases">
        <authorList>
            <person name="Liu C."/>
            <person name="Sun Q."/>
        </authorList>
    </citation>
    <scope>NUCLEOTIDE SEQUENCE [LARGE SCALE GENOMIC DNA]</scope>
    <source>
        <strain evidence="3 4">NSJ-29</strain>
    </source>
</reference>
<evidence type="ECO:0000313" key="3">
    <source>
        <dbReference type="EMBL" id="QNM10062.1"/>
    </source>
</evidence>
<keyword evidence="4" id="KW-1185">Reference proteome</keyword>
<organism evidence="3 4">
    <name type="scientific">Wansuia hejianensis</name>
    <dbReference type="NCBI Taxonomy" id="2763667"/>
    <lineage>
        <taxon>Bacteria</taxon>
        <taxon>Bacillati</taxon>
        <taxon>Bacillota</taxon>
        <taxon>Clostridia</taxon>
        <taxon>Lachnospirales</taxon>
        <taxon>Lachnospiraceae</taxon>
        <taxon>Wansuia</taxon>
    </lineage>
</organism>
<name>A0A7G9GGY0_9FIRM</name>
<dbReference type="InterPro" id="IPR047676">
    <property type="entry name" value="FxLYD_dom"/>
</dbReference>
<dbReference type="NCBIfam" id="NF038353">
    <property type="entry name" value="FxLYD_dom"/>
    <property type="match status" value="1"/>
</dbReference>
<proteinExistence type="predicted"/>
<keyword evidence="2" id="KW-0732">Signal</keyword>
<accession>A0A7G9GGY0</accession>